<organism evidence="2 3">
    <name type="scientific">Fodinibius salinus</name>
    <dbReference type="NCBI Taxonomy" id="860790"/>
    <lineage>
        <taxon>Bacteria</taxon>
        <taxon>Pseudomonadati</taxon>
        <taxon>Balneolota</taxon>
        <taxon>Balneolia</taxon>
        <taxon>Balneolales</taxon>
        <taxon>Balneolaceae</taxon>
        <taxon>Fodinibius</taxon>
    </lineage>
</organism>
<keyword evidence="3" id="KW-1185">Reference proteome</keyword>
<keyword evidence="1" id="KW-1133">Transmembrane helix</keyword>
<keyword evidence="1" id="KW-0812">Transmembrane</keyword>
<dbReference type="AlphaFoldDB" id="A0A5D3YFM0"/>
<sequence>MKRHTTILLLITLIFNFLGVSFVYNIWLYSIKEEVKKKIESDFQEEPKVIKVPLSWAEHPPKEFKWHESHEFEYQGQMYDIIRKEIHGDTIWYYCHWDKAETKLLNNLAEYISNYLQESKAKQQKYVSLKQYLDKIFLLSHSEPRFELFTQTLARFAHDISRLHIFLDVDLPPPKIQ</sequence>
<feature type="transmembrane region" description="Helical" evidence="1">
    <location>
        <begin position="6"/>
        <end position="28"/>
    </location>
</feature>
<keyword evidence="1" id="KW-0472">Membrane</keyword>
<proteinExistence type="predicted"/>
<dbReference type="Proteomes" id="UP000324595">
    <property type="component" value="Unassembled WGS sequence"/>
</dbReference>
<evidence type="ECO:0000313" key="3">
    <source>
        <dbReference type="Proteomes" id="UP000324595"/>
    </source>
</evidence>
<evidence type="ECO:0000256" key="1">
    <source>
        <dbReference type="SAM" id="Phobius"/>
    </source>
</evidence>
<evidence type="ECO:0000313" key="2">
    <source>
        <dbReference type="EMBL" id="TYP92015.1"/>
    </source>
</evidence>
<protein>
    <submittedName>
        <fullName evidence="2">Uncharacterized protein</fullName>
    </submittedName>
</protein>
<reference evidence="2 3" key="1">
    <citation type="submission" date="2019-07" db="EMBL/GenBank/DDBJ databases">
        <title>Genomic Encyclopedia of Archaeal and Bacterial Type Strains, Phase II (KMG-II): from individual species to whole genera.</title>
        <authorList>
            <person name="Goeker M."/>
        </authorList>
    </citation>
    <scope>NUCLEOTIDE SEQUENCE [LARGE SCALE GENOMIC DNA]</scope>
    <source>
        <strain evidence="2 3">DSM 21935</strain>
    </source>
</reference>
<name>A0A5D3YFM0_9BACT</name>
<dbReference type="OrthoDB" id="680635at2"/>
<dbReference type="RefSeq" id="WP_148899583.1">
    <property type="nucleotide sequence ID" value="NZ_VNHY01000004.1"/>
</dbReference>
<comment type="caution">
    <text evidence="2">The sequence shown here is derived from an EMBL/GenBank/DDBJ whole genome shotgun (WGS) entry which is preliminary data.</text>
</comment>
<dbReference type="EMBL" id="VNHY01000004">
    <property type="protein sequence ID" value="TYP92015.1"/>
    <property type="molecule type" value="Genomic_DNA"/>
</dbReference>
<accession>A0A5D3YFM0</accession>
<gene>
    <name evidence="2" type="ORF">LX73_2258</name>
</gene>